<reference evidence="1 2" key="1">
    <citation type="submission" date="2018-07" db="EMBL/GenBank/DDBJ databases">
        <title>Section-level genome sequencing of Aspergillus section Nigri to investigate inter- and intra-species variation.</title>
        <authorList>
            <consortium name="DOE Joint Genome Institute"/>
            <person name="Vesth T.C."/>
            <person name="Nybo J.L."/>
            <person name="Theobald S."/>
            <person name="Frisvad J.C."/>
            <person name="Larsen T.O."/>
            <person name="Nielsen K.F."/>
            <person name="Hoof J.B."/>
            <person name="Brandl J."/>
            <person name="Salamov A."/>
            <person name="Riley R."/>
            <person name="Gladden J.M."/>
            <person name="Phatale P."/>
            <person name="Nielsen M.T."/>
            <person name="Lyhne E.K."/>
            <person name="Kogle M.E."/>
            <person name="Strasser K."/>
            <person name="McDonnell E."/>
            <person name="Barry K."/>
            <person name="Clum A."/>
            <person name="Chen C."/>
            <person name="Nolan M."/>
            <person name="Sandor L."/>
            <person name="Kuo A."/>
            <person name="Lipzen A."/>
            <person name="Hainaut M."/>
            <person name="Drula E."/>
            <person name="Tsang A."/>
            <person name="Magnuson J.K."/>
            <person name="Henrissat B."/>
            <person name="Wiebenga A."/>
            <person name="Simmons B.A."/>
            <person name="Makela M.R."/>
            <person name="De vries R.P."/>
            <person name="Grigoriev I.V."/>
            <person name="Mortensen U.H."/>
            <person name="Baker S.E."/>
            <person name="Andersen M.R."/>
        </authorList>
    </citation>
    <scope>NUCLEOTIDE SEQUENCE [LARGE SCALE GENOMIC DNA]</scope>
    <source>
        <strain evidence="1 2">ATCC 13496</strain>
    </source>
</reference>
<evidence type="ECO:0000313" key="1">
    <source>
        <dbReference type="EMBL" id="RDH19592.1"/>
    </source>
</evidence>
<dbReference type="EMBL" id="KZ851918">
    <property type="protein sequence ID" value="RDH19592.1"/>
    <property type="molecule type" value="Genomic_DNA"/>
</dbReference>
<dbReference type="Proteomes" id="UP000253845">
    <property type="component" value="Unassembled WGS sequence"/>
</dbReference>
<dbReference type="VEuPathDB" id="FungiDB:M747DRAFT_342342"/>
<protein>
    <submittedName>
        <fullName evidence="1">Uncharacterized protein</fullName>
    </submittedName>
</protein>
<sequence length="72" mass="8229">MRRVEKVVQRIDIDHPGATGWSLGSDIPFDMESNPWTETFGQGETWSGSWLNTENDDLVFADDTIFGFFTQE</sequence>
<gene>
    <name evidence="1" type="ORF">M747DRAFT_342342</name>
</gene>
<organism evidence="1 2">
    <name type="scientific">Aspergillus niger ATCC 13496</name>
    <dbReference type="NCBI Taxonomy" id="1353008"/>
    <lineage>
        <taxon>Eukaryota</taxon>
        <taxon>Fungi</taxon>
        <taxon>Dikarya</taxon>
        <taxon>Ascomycota</taxon>
        <taxon>Pezizomycotina</taxon>
        <taxon>Eurotiomycetes</taxon>
        <taxon>Eurotiomycetidae</taxon>
        <taxon>Eurotiales</taxon>
        <taxon>Aspergillaceae</taxon>
        <taxon>Aspergillus</taxon>
        <taxon>Aspergillus subgen. Circumdati</taxon>
    </lineage>
</organism>
<evidence type="ECO:0000313" key="2">
    <source>
        <dbReference type="Proteomes" id="UP000253845"/>
    </source>
</evidence>
<proteinExistence type="predicted"/>
<accession>A0A370C1U6</accession>
<name>A0A370C1U6_ASPNG</name>
<dbReference type="AlphaFoldDB" id="A0A370C1U6"/>